<organism evidence="1">
    <name type="scientific">Ananas comosus var. bracteatus</name>
    <name type="common">red pineapple</name>
    <dbReference type="NCBI Taxonomy" id="296719"/>
    <lineage>
        <taxon>Eukaryota</taxon>
        <taxon>Viridiplantae</taxon>
        <taxon>Streptophyta</taxon>
        <taxon>Embryophyta</taxon>
        <taxon>Tracheophyta</taxon>
        <taxon>Spermatophyta</taxon>
        <taxon>Magnoliopsida</taxon>
        <taxon>Liliopsida</taxon>
        <taxon>Poales</taxon>
        <taxon>Bromeliaceae</taxon>
        <taxon>Bromelioideae</taxon>
        <taxon>Ananas</taxon>
    </lineage>
</organism>
<protein>
    <submittedName>
        <fullName evidence="1">Uncharacterized protein</fullName>
    </submittedName>
</protein>
<gene>
    <name evidence="1" type="ORF">CB5_LOCUS25853</name>
</gene>
<reference evidence="1" key="1">
    <citation type="submission" date="2020-07" db="EMBL/GenBank/DDBJ databases">
        <authorList>
            <person name="Lin J."/>
        </authorList>
    </citation>
    <scope>NUCLEOTIDE SEQUENCE</scope>
</reference>
<sequence>MSPRVHHCTDFRSKYPPVLSISTPEPTVAHPSCHAPRLLPIWLGSGVSNRRRTDSTSPVRPRLSNEIMLSPRLTLNLIGEEKLHSHTETVCGTTTSVLCEVLRRPLLRWSDHRQAKQTSEYDPILTRGYPFY</sequence>
<evidence type="ECO:0000313" key="1">
    <source>
        <dbReference type="EMBL" id="CAD1842642.1"/>
    </source>
</evidence>
<dbReference type="EMBL" id="LR862136">
    <property type="protein sequence ID" value="CAD1842642.1"/>
    <property type="molecule type" value="Genomic_DNA"/>
</dbReference>
<proteinExistence type="predicted"/>
<accession>A0A6V7QHK9</accession>
<dbReference type="AlphaFoldDB" id="A0A6V7QHK9"/>
<name>A0A6V7QHK9_ANACO</name>